<keyword evidence="11" id="KW-0267">Excision nuclease</keyword>
<dbReference type="Gene3D" id="1.10.8.280">
    <property type="entry name" value="ABC transporter ATPase domain-like"/>
    <property type="match status" value="1"/>
</dbReference>
<evidence type="ECO:0000256" key="14">
    <source>
        <dbReference type="ARBA" id="ARBA00038000"/>
    </source>
</evidence>
<evidence type="ECO:0000256" key="5">
    <source>
        <dbReference type="ARBA" id="ARBA00022741"/>
    </source>
</evidence>
<evidence type="ECO:0000256" key="8">
    <source>
        <dbReference type="ARBA" id="ARBA00022771"/>
    </source>
</evidence>
<gene>
    <name evidence="18" type="ORF">ETSY2_05165</name>
</gene>
<comment type="caution">
    <text evidence="18">The sequence shown here is derived from an EMBL/GenBank/DDBJ whole genome shotgun (WGS) entry which is preliminary data.</text>
</comment>
<evidence type="ECO:0000256" key="1">
    <source>
        <dbReference type="ARBA" id="ARBA00004496"/>
    </source>
</evidence>
<organism evidence="18 19">
    <name type="scientific">Candidatus Entotheonella gemina</name>
    <dbReference type="NCBI Taxonomy" id="1429439"/>
    <lineage>
        <taxon>Bacteria</taxon>
        <taxon>Pseudomonadati</taxon>
        <taxon>Nitrospinota/Tectimicrobiota group</taxon>
        <taxon>Candidatus Tectimicrobiota</taxon>
        <taxon>Candidatus Entotheonellia</taxon>
        <taxon>Candidatus Entotheonellales</taxon>
        <taxon>Candidatus Entotheonellaceae</taxon>
        <taxon>Candidatus Entotheonella</taxon>
    </lineage>
</organism>
<dbReference type="GO" id="GO:0006289">
    <property type="term" value="P:nucleotide-excision repair"/>
    <property type="evidence" value="ECO:0007669"/>
    <property type="project" value="InterPro"/>
</dbReference>
<evidence type="ECO:0000256" key="6">
    <source>
        <dbReference type="ARBA" id="ARBA00022763"/>
    </source>
</evidence>
<keyword evidence="7" id="KW-0228">DNA excision</keyword>
<dbReference type="SMART" id="SM00382">
    <property type="entry name" value="AAA"/>
    <property type="match status" value="1"/>
</dbReference>
<dbReference type="InterPro" id="IPR003439">
    <property type="entry name" value="ABC_transporter-like_ATP-bd"/>
</dbReference>
<name>W4MFQ3_9BACT</name>
<evidence type="ECO:0000256" key="3">
    <source>
        <dbReference type="ARBA" id="ARBA00022723"/>
    </source>
</evidence>
<dbReference type="GO" id="GO:0004518">
    <property type="term" value="F:nuclease activity"/>
    <property type="evidence" value="ECO:0007669"/>
    <property type="project" value="UniProtKB-KW"/>
</dbReference>
<keyword evidence="12" id="KW-0238">DNA-binding</keyword>
<keyword evidence="9" id="KW-0862">Zinc</keyword>
<dbReference type="GO" id="GO:0005524">
    <property type="term" value="F:ATP binding"/>
    <property type="evidence" value="ECO:0007669"/>
    <property type="project" value="UniProtKB-KW"/>
</dbReference>
<dbReference type="PROSITE" id="PS00211">
    <property type="entry name" value="ABC_TRANSPORTER_1"/>
    <property type="match status" value="1"/>
</dbReference>
<accession>W4MFQ3</accession>
<dbReference type="GO" id="GO:0016887">
    <property type="term" value="F:ATP hydrolysis activity"/>
    <property type="evidence" value="ECO:0007669"/>
    <property type="project" value="InterPro"/>
</dbReference>
<dbReference type="GO" id="GO:0005737">
    <property type="term" value="C:cytoplasm"/>
    <property type="evidence" value="ECO:0007669"/>
    <property type="project" value="UniProtKB-SubCell"/>
</dbReference>
<keyword evidence="2" id="KW-0963">Cytoplasm</keyword>
<sequence length="566" mass="62690">MPHCRRLYESSSRERVKRYLEPFMNEVPCGDCGGTRLQPQARAVRVAGHSICDIAGQSVDGALATVRSLRLNARDSQIAEPVLKEILARLECMQEVGLGYLTLDRPSDTLSGGEAQRLRLSAQLGSNMRGVCYVLDEPTIGLHARDNARLLNTLERLRTQGNSIVVVEHDEETIHRADYIIDLGPGAGRQGGQIVAAGTLDQLAQHPESVTGRYLSNGWHQEQAGAHRSLYDCTWLSLYGAREHNLKNVDAHFPLHTFIAITGVSGSGKSTLVKHILYNALRKRLTGYNGRVGTYDRLEGDETVRRVLEVDHTPIGKTPRSNPATYVGFYDDIRRLLASTPEARMHGYAPGRFSFNVKGGRCETCLGQGQRKVEMNFLPDVFVPCETCDGKRFTEETLEVTYHDKHTADILAMTISEALEFFDSVASIKRPLQILEDAGLGYLALGQPSNTLSGGEAQRIKLAYELSRSSQTETVYILDEPTTGLHLADIEKLLYVLQSLVEQGNTVIVIEHNLEVIRQADYMIDMGPEGGEAGGEVVMTGTPQDFIAQPEASHTARFLREYVRER</sequence>
<dbReference type="PANTHER" id="PTHR43152:SF3">
    <property type="entry name" value="UVRABC SYSTEM PROTEIN A"/>
    <property type="match status" value="1"/>
</dbReference>
<evidence type="ECO:0000313" key="19">
    <source>
        <dbReference type="Proteomes" id="UP000019140"/>
    </source>
</evidence>
<dbReference type="GO" id="GO:0009380">
    <property type="term" value="C:excinuclease repair complex"/>
    <property type="evidence" value="ECO:0007669"/>
    <property type="project" value="InterPro"/>
</dbReference>
<keyword evidence="3" id="KW-0479">Metal-binding</keyword>
<dbReference type="PROSITE" id="PS50893">
    <property type="entry name" value="ABC_TRANSPORTER_2"/>
    <property type="match status" value="1"/>
</dbReference>
<dbReference type="InterPro" id="IPR017871">
    <property type="entry name" value="ABC_transporter-like_CS"/>
</dbReference>
<dbReference type="Gene3D" id="3.40.50.300">
    <property type="entry name" value="P-loop containing nucleotide triphosphate hydrolases"/>
    <property type="match status" value="2"/>
</dbReference>
<evidence type="ECO:0000256" key="11">
    <source>
        <dbReference type="ARBA" id="ARBA00022881"/>
    </source>
</evidence>
<dbReference type="GO" id="GO:0003677">
    <property type="term" value="F:DNA binding"/>
    <property type="evidence" value="ECO:0007669"/>
    <property type="project" value="UniProtKB-KW"/>
</dbReference>
<dbReference type="Proteomes" id="UP000019140">
    <property type="component" value="Unassembled WGS sequence"/>
</dbReference>
<keyword evidence="8" id="KW-0863">Zinc-finger</keyword>
<dbReference type="EMBL" id="AZHX01000211">
    <property type="protein sequence ID" value="ETX08482.1"/>
    <property type="molecule type" value="Genomic_DNA"/>
</dbReference>
<dbReference type="PANTHER" id="PTHR43152">
    <property type="entry name" value="UVRABC SYSTEM PROTEIN A"/>
    <property type="match status" value="1"/>
</dbReference>
<evidence type="ECO:0000256" key="16">
    <source>
        <dbReference type="ARBA" id="ARBA00042156"/>
    </source>
</evidence>
<protein>
    <recommendedName>
        <fullName evidence="15">UvrABC system protein A</fullName>
    </recommendedName>
    <alternativeName>
        <fullName evidence="16">Excinuclease ABC subunit A</fullName>
    </alternativeName>
</protein>
<dbReference type="InterPro" id="IPR004602">
    <property type="entry name" value="UvrA"/>
</dbReference>
<dbReference type="PATRIC" id="fig|1429439.4.peg.872"/>
<evidence type="ECO:0000256" key="13">
    <source>
        <dbReference type="ARBA" id="ARBA00023204"/>
    </source>
</evidence>
<evidence type="ECO:0000256" key="4">
    <source>
        <dbReference type="ARBA" id="ARBA00022737"/>
    </source>
</evidence>
<dbReference type="GO" id="GO:0008270">
    <property type="term" value="F:zinc ion binding"/>
    <property type="evidence" value="ECO:0007669"/>
    <property type="project" value="UniProtKB-KW"/>
</dbReference>
<dbReference type="Gene3D" id="1.20.1580.10">
    <property type="entry name" value="ABC transporter ATPase like domain"/>
    <property type="match status" value="2"/>
</dbReference>
<feature type="domain" description="ABC transporter" evidence="17">
    <location>
        <begin position="228"/>
        <end position="559"/>
    </location>
</feature>
<keyword evidence="10" id="KW-0067">ATP-binding</keyword>
<evidence type="ECO:0000256" key="15">
    <source>
        <dbReference type="ARBA" id="ARBA00039316"/>
    </source>
</evidence>
<evidence type="ECO:0000256" key="10">
    <source>
        <dbReference type="ARBA" id="ARBA00022840"/>
    </source>
</evidence>
<evidence type="ECO:0000256" key="2">
    <source>
        <dbReference type="ARBA" id="ARBA00022490"/>
    </source>
</evidence>
<keyword evidence="6" id="KW-0227">DNA damage</keyword>
<dbReference type="NCBIfam" id="TIGR00630">
    <property type="entry name" value="uvra"/>
    <property type="match status" value="1"/>
</dbReference>
<comment type="similarity">
    <text evidence="14">Belongs to the ABC transporter superfamily. UvrA family.</text>
</comment>
<evidence type="ECO:0000256" key="9">
    <source>
        <dbReference type="ARBA" id="ARBA00022833"/>
    </source>
</evidence>
<proteinExistence type="inferred from homology"/>
<dbReference type="SUPFAM" id="SSF52540">
    <property type="entry name" value="P-loop containing nucleoside triphosphate hydrolases"/>
    <property type="match status" value="2"/>
</dbReference>
<keyword evidence="5" id="KW-0547">Nucleotide-binding</keyword>
<dbReference type="AlphaFoldDB" id="W4MFQ3"/>
<dbReference type="HOGENOM" id="CLU_001370_1_2_7"/>
<comment type="subcellular location">
    <subcellularLocation>
        <location evidence="1">Cytoplasm</location>
    </subcellularLocation>
</comment>
<keyword evidence="4" id="KW-0677">Repeat</keyword>
<keyword evidence="19" id="KW-1185">Reference proteome</keyword>
<evidence type="ECO:0000256" key="7">
    <source>
        <dbReference type="ARBA" id="ARBA00022769"/>
    </source>
</evidence>
<dbReference type="InterPro" id="IPR003593">
    <property type="entry name" value="AAA+_ATPase"/>
</dbReference>
<evidence type="ECO:0000259" key="17">
    <source>
        <dbReference type="PROSITE" id="PS50893"/>
    </source>
</evidence>
<evidence type="ECO:0000313" key="18">
    <source>
        <dbReference type="EMBL" id="ETX08482.1"/>
    </source>
</evidence>
<evidence type="ECO:0000256" key="12">
    <source>
        <dbReference type="ARBA" id="ARBA00023125"/>
    </source>
</evidence>
<reference evidence="18 19" key="1">
    <citation type="journal article" date="2014" name="Nature">
        <title>An environmental bacterial taxon with a large and distinct metabolic repertoire.</title>
        <authorList>
            <person name="Wilson M.C."/>
            <person name="Mori T."/>
            <person name="Ruckert C."/>
            <person name="Uria A.R."/>
            <person name="Helf M.J."/>
            <person name="Takada K."/>
            <person name="Gernert C."/>
            <person name="Steffens U.A."/>
            <person name="Heycke N."/>
            <person name="Schmitt S."/>
            <person name="Rinke C."/>
            <person name="Helfrich E.J."/>
            <person name="Brachmann A.O."/>
            <person name="Gurgui C."/>
            <person name="Wakimoto T."/>
            <person name="Kracht M."/>
            <person name="Crusemann M."/>
            <person name="Hentschel U."/>
            <person name="Abe I."/>
            <person name="Matsunaga S."/>
            <person name="Kalinowski J."/>
            <person name="Takeyama H."/>
            <person name="Piel J."/>
        </authorList>
    </citation>
    <scope>NUCLEOTIDE SEQUENCE [LARGE SCALE GENOMIC DNA]</scope>
    <source>
        <strain evidence="19">TSY2</strain>
    </source>
</reference>
<dbReference type="InterPro" id="IPR027417">
    <property type="entry name" value="P-loop_NTPase"/>
</dbReference>
<keyword evidence="13" id="KW-0234">DNA repair</keyword>